<feature type="transmembrane region" description="Helical" evidence="16">
    <location>
        <begin position="1009"/>
        <end position="1029"/>
    </location>
</feature>
<gene>
    <name evidence="20" type="ORF">NDU88_005187</name>
</gene>
<dbReference type="AlphaFoldDB" id="A0AAV7L447"/>
<dbReference type="SUPFAM" id="SSF81653">
    <property type="entry name" value="Calcium ATPase, transduction domain A"/>
    <property type="match status" value="1"/>
</dbReference>
<keyword evidence="10 16" id="KW-1133">Transmembrane helix</keyword>
<feature type="binding site" evidence="14">
    <location>
        <position position="869"/>
    </location>
    <ligand>
        <name>ATP</name>
        <dbReference type="ChEBI" id="CHEBI:30616"/>
    </ligand>
</feature>
<accession>A0AAV7L447</accession>
<dbReference type="CDD" id="cd02073">
    <property type="entry name" value="P-type_ATPase_APLT_Dnf-like"/>
    <property type="match status" value="1"/>
</dbReference>
<dbReference type="GO" id="GO:0005886">
    <property type="term" value="C:plasma membrane"/>
    <property type="evidence" value="ECO:0007669"/>
    <property type="project" value="TreeGrafter"/>
</dbReference>
<feature type="binding site" evidence="15">
    <location>
        <position position="866"/>
    </location>
    <ligand>
        <name>Mg(2+)</name>
        <dbReference type="ChEBI" id="CHEBI:18420"/>
    </ligand>
</feature>
<dbReference type="InterPro" id="IPR023214">
    <property type="entry name" value="HAD_sf"/>
</dbReference>
<feature type="binding site" evidence="14">
    <location>
        <position position="577"/>
    </location>
    <ligand>
        <name>ATP</name>
        <dbReference type="ChEBI" id="CHEBI:30616"/>
    </ligand>
</feature>
<feature type="binding site" evidence="14">
    <location>
        <position position="633"/>
    </location>
    <ligand>
        <name>ATP</name>
        <dbReference type="ChEBI" id="CHEBI:30616"/>
    </ligand>
</feature>
<feature type="binding site" evidence="14">
    <location>
        <position position="439"/>
    </location>
    <ligand>
        <name>ATP</name>
        <dbReference type="ChEBI" id="CHEBI:30616"/>
    </ligand>
</feature>
<dbReference type="PANTHER" id="PTHR24092">
    <property type="entry name" value="PROBABLE PHOSPHOLIPID-TRANSPORTING ATPASE"/>
    <property type="match status" value="1"/>
</dbReference>
<comment type="similarity">
    <text evidence="3 16">Belongs to the cation transport ATPase (P-type) (TC 3.A.3) family. Type IV subfamily.</text>
</comment>
<dbReference type="GO" id="GO:0005802">
    <property type="term" value="C:trans-Golgi network"/>
    <property type="evidence" value="ECO:0007669"/>
    <property type="project" value="TreeGrafter"/>
</dbReference>
<dbReference type="GO" id="GO:0016887">
    <property type="term" value="F:ATP hydrolysis activity"/>
    <property type="evidence" value="ECO:0007669"/>
    <property type="project" value="InterPro"/>
</dbReference>
<proteinExistence type="inferred from homology"/>
<evidence type="ECO:0000256" key="13">
    <source>
        <dbReference type="PIRSR" id="PIRSR606539-1"/>
    </source>
</evidence>
<evidence type="ECO:0000256" key="11">
    <source>
        <dbReference type="ARBA" id="ARBA00023136"/>
    </source>
</evidence>
<feature type="binding site" evidence="14">
    <location>
        <position position="600"/>
    </location>
    <ligand>
        <name>ATP</name>
        <dbReference type="ChEBI" id="CHEBI:30616"/>
    </ligand>
</feature>
<comment type="cofactor">
    <cofactor evidence="1 15">
        <name>Mg(2+)</name>
        <dbReference type="ChEBI" id="CHEBI:18420"/>
    </cofactor>
</comment>
<dbReference type="FunFam" id="3.40.50.1000:FF:000001">
    <property type="entry name" value="Phospholipid-transporting ATPase IC"/>
    <property type="match status" value="1"/>
</dbReference>
<dbReference type="GO" id="GO:0005524">
    <property type="term" value="F:ATP binding"/>
    <property type="evidence" value="ECO:0007669"/>
    <property type="project" value="UniProtKB-UniRule"/>
</dbReference>
<evidence type="ECO:0000256" key="4">
    <source>
        <dbReference type="ARBA" id="ARBA00022692"/>
    </source>
</evidence>
<sequence>MSNVQLQYPQPTGARLFIEDPNGYREAPRIKKMDTSVNREGKKKKKPDYSWEVRANDRAYHTAARTSFLCFGRPKYADNSIKTTKYNVLTFLPLNLIEQFHHAHIIYFTIMVILQGIPMISSSQWWGALIPLSVLLSLRALRNIFEDIARYKSDKTINNRPSEILQGNRFCRKKWKHIKVGDIVCLKKDDLVPADLLLLQSSEPNSLCYVETSSIDGETNLKFRQAPMITNAELSSIPALVAFDGKVICEEPNSKMHTFIGTLEWNGIKYPLDNEKMLLRGCSIRNTANCYGLVIYAGIDTKIMKNSGKAKMKRTKLDLMMNKIVFSVFLMVIAFAVLLSVGSGLLHETMQKKHKYIPAMPPQITPAFYAFLLFWGNIILLNNLVPIILFITIEGIYAIHSLFINWDVEMYYAATDTPATARATSLNDNLGQIEYIFSDKTGTLTQNIMTFRKCCINGRVYGSSSDAEGKMQEVSFRWNPYADGKFQFHDQTLVDTVRNGKEQDAAEFFRLLALCHTVMVEEKEGDLVYQATSPDEEALVTAARNFGYVFCDRTHNTITVSELGVERTYNVLALMDFNSVRKRMSVLVRDPDGKIVLYTKGADDVIFDRLHPDSKSKDAVEKALNTFASETLRTLCIAYKEVEESVYTLWSKKHMEASVTLENRAKKLHAAYEEIETNLELLGVTAIEDNLQDRVPETIELLRKGNIKVWVLTGDKQETAVNIGFSCRLLSEDMEILDENEVCRMLDATLENISSGGKEKDVLNTEDKAHHHQTALVISGEFLSKIMSSDGKRTTRKWPLSEKLEGLSWLKKRRSNNVQTLRERAFVDLASRCQAVVCCRVTPKQKAVVVDMVKRHKKAITLAIGDGGNDINMIKTAHIGVGISGHEGQQAVLASDYALAQFCFLQRLLLVHGRWSYYRICKFLRYYVYKTFAYMLTSIWFSFFNTFSAQLIFDVWFLVFQPLVYTVYPSLCMGVLDQDVGAKTSLRLPELYRVGQTDSLFNYRLFLRAIMYGAFTSLVTFFVPFGAFWDTAGPDGICDMKVFSVTISTAVVLATTIEVSMDISQWNVFSTLAVLISIGFYFLFSYLTQLPSADPVIFAYEDVSINAFSKLYIWLIILLAVAISLLPSLFARCVVRLSSSGIKSKEEETQTEIALEDTPVKLEAYFKRNDWLRRSSSAFSHNEGYAELITRGTSIRKRRLRSPAVAEEKQPYQEEKKLQV</sequence>
<evidence type="ECO:0000256" key="7">
    <source>
        <dbReference type="ARBA" id="ARBA00022840"/>
    </source>
</evidence>
<dbReference type="GO" id="GO:0007030">
    <property type="term" value="P:Golgi organization"/>
    <property type="evidence" value="ECO:0007669"/>
    <property type="project" value="TreeGrafter"/>
</dbReference>
<dbReference type="InterPro" id="IPR023298">
    <property type="entry name" value="ATPase_P-typ_TM_dom_sf"/>
</dbReference>
<feature type="binding site" evidence="14">
    <location>
        <position position="840"/>
    </location>
    <ligand>
        <name>ATP</name>
        <dbReference type="ChEBI" id="CHEBI:30616"/>
    </ligand>
</feature>
<dbReference type="InterPro" id="IPR006539">
    <property type="entry name" value="P-type_ATPase_IV"/>
</dbReference>
<feature type="binding site" evidence="14">
    <location>
        <position position="440"/>
    </location>
    <ligand>
        <name>ATP</name>
        <dbReference type="ChEBI" id="CHEBI:30616"/>
    </ligand>
</feature>
<keyword evidence="9 16" id="KW-1278">Translocase</keyword>
<comment type="subcellular location">
    <subcellularLocation>
        <location evidence="2 16">Membrane</location>
        <topology evidence="2 16">Multi-pass membrane protein</topology>
    </subcellularLocation>
</comment>
<feature type="binding site" evidence="14">
    <location>
        <position position="715"/>
    </location>
    <ligand>
        <name>ATP</name>
        <dbReference type="ChEBI" id="CHEBI:30616"/>
    </ligand>
</feature>
<dbReference type="SFLD" id="SFLDS00003">
    <property type="entry name" value="Haloacid_Dehalogenase"/>
    <property type="match status" value="1"/>
</dbReference>
<feature type="domain" description="P-type ATPase C-terminal" evidence="19">
    <location>
        <begin position="892"/>
        <end position="1136"/>
    </location>
</feature>
<evidence type="ECO:0000256" key="1">
    <source>
        <dbReference type="ARBA" id="ARBA00001946"/>
    </source>
</evidence>
<evidence type="ECO:0000259" key="19">
    <source>
        <dbReference type="Pfam" id="PF16212"/>
    </source>
</evidence>
<feature type="binding site" evidence="14">
    <location>
        <position position="441"/>
    </location>
    <ligand>
        <name>ATP</name>
        <dbReference type="ChEBI" id="CHEBI:30616"/>
    </ligand>
</feature>
<keyword evidence="11 16" id="KW-0472">Membrane</keyword>
<comment type="caution">
    <text evidence="20">The sequence shown here is derived from an EMBL/GenBank/DDBJ whole genome shotgun (WGS) entry which is preliminary data.</text>
</comment>
<feature type="binding site" evidence="14">
    <location>
        <position position="713"/>
    </location>
    <ligand>
        <name>ATP</name>
        <dbReference type="ChEBI" id="CHEBI:30616"/>
    </ligand>
</feature>
<evidence type="ECO:0000256" key="15">
    <source>
        <dbReference type="PIRSR" id="PIRSR606539-3"/>
    </source>
</evidence>
<dbReference type="FunFam" id="3.40.1110.10:FF:000055">
    <property type="entry name" value="Phospholipid-transporting ATPase"/>
    <property type="match status" value="1"/>
</dbReference>
<dbReference type="Pfam" id="PF13246">
    <property type="entry name" value="Cation_ATPase"/>
    <property type="match status" value="1"/>
</dbReference>
<feature type="binding site" evidence="15">
    <location>
        <position position="870"/>
    </location>
    <ligand>
        <name>Mg(2+)</name>
        <dbReference type="ChEBI" id="CHEBI:18420"/>
    </ligand>
</feature>
<dbReference type="InterPro" id="IPR032631">
    <property type="entry name" value="P-type_ATPase_N"/>
</dbReference>
<keyword evidence="8 15" id="KW-0460">Magnesium</keyword>
<dbReference type="InterPro" id="IPR008250">
    <property type="entry name" value="ATPase_P-typ_transduc_dom_A_sf"/>
</dbReference>
<feature type="compositionally biased region" description="Basic and acidic residues" evidence="17">
    <location>
        <begin position="1206"/>
        <end position="1220"/>
    </location>
</feature>
<comment type="catalytic activity">
    <reaction evidence="12 16">
        <text>ATP + H2O + phospholipidSide 1 = ADP + phosphate + phospholipidSide 2.</text>
        <dbReference type="EC" id="7.6.2.1"/>
    </reaction>
</comment>
<keyword evidence="5 15" id="KW-0479">Metal-binding</keyword>
<feature type="binding site" evidence="15">
    <location>
        <position position="441"/>
    </location>
    <ligand>
        <name>Mg(2+)</name>
        <dbReference type="ChEBI" id="CHEBI:18420"/>
    </ligand>
</feature>
<evidence type="ECO:0000256" key="14">
    <source>
        <dbReference type="PIRSR" id="PIRSR606539-2"/>
    </source>
</evidence>
<feature type="transmembrane region" description="Helical" evidence="16">
    <location>
        <begin position="1066"/>
        <end position="1087"/>
    </location>
</feature>
<dbReference type="Pfam" id="PF16212">
    <property type="entry name" value="PhoLip_ATPase_C"/>
    <property type="match status" value="1"/>
</dbReference>
<evidence type="ECO:0000313" key="20">
    <source>
        <dbReference type="EMBL" id="KAJ1085054.1"/>
    </source>
</evidence>
<dbReference type="GO" id="GO:0000287">
    <property type="term" value="F:magnesium ion binding"/>
    <property type="evidence" value="ECO:0007669"/>
    <property type="project" value="UniProtKB-UniRule"/>
</dbReference>
<feature type="transmembrane region" description="Helical" evidence="16">
    <location>
        <begin position="1111"/>
        <end position="1135"/>
    </location>
</feature>
<name>A0AAV7L447_PLEWA</name>
<organism evidence="20 21">
    <name type="scientific">Pleurodeles waltl</name>
    <name type="common">Iberian ribbed newt</name>
    <dbReference type="NCBI Taxonomy" id="8319"/>
    <lineage>
        <taxon>Eukaryota</taxon>
        <taxon>Metazoa</taxon>
        <taxon>Chordata</taxon>
        <taxon>Craniata</taxon>
        <taxon>Vertebrata</taxon>
        <taxon>Euteleostomi</taxon>
        <taxon>Amphibia</taxon>
        <taxon>Batrachia</taxon>
        <taxon>Caudata</taxon>
        <taxon>Salamandroidea</taxon>
        <taxon>Salamandridae</taxon>
        <taxon>Pleurodelinae</taxon>
        <taxon>Pleurodeles</taxon>
    </lineage>
</organism>
<dbReference type="InterPro" id="IPR032630">
    <property type="entry name" value="P_typ_ATPase_c"/>
</dbReference>
<reference evidence="20" key="1">
    <citation type="journal article" date="2022" name="bioRxiv">
        <title>Sequencing and chromosome-scale assembly of the giantPleurodeles waltlgenome.</title>
        <authorList>
            <person name="Brown T."/>
            <person name="Elewa A."/>
            <person name="Iarovenko S."/>
            <person name="Subramanian E."/>
            <person name="Araus A.J."/>
            <person name="Petzold A."/>
            <person name="Susuki M."/>
            <person name="Suzuki K.-i.T."/>
            <person name="Hayashi T."/>
            <person name="Toyoda A."/>
            <person name="Oliveira C."/>
            <person name="Osipova E."/>
            <person name="Leigh N.D."/>
            <person name="Simon A."/>
            <person name="Yun M.H."/>
        </authorList>
    </citation>
    <scope>NUCLEOTIDE SEQUENCE</scope>
    <source>
        <strain evidence="20">20211129_DDA</strain>
        <tissue evidence="20">Liver</tissue>
    </source>
</reference>
<dbReference type="InterPro" id="IPR044492">
    <property type="entry name" value="P_typ_ATPase_HD_dom"/>
</dbReference>
<evidence type="ECO:0000313" key="21">
    <source>
        <dbReference type="Proteomes" id="UP001066276"/>
    </source>
</evidence>
<evidence type="ECO:0000256" key="16">
    <source>
        <dbReference type="RuleBase" id="RU362033"/>
    </source>
</evidence>
<dbReference type="Proteomes" id="UP001066276">
    <property type="component" value="Chromosome 12"/>
</dbReference>
<dbReference type="Gene3D" id="2.70.150.10">
    <property type="entry name" value="Calcium-transporting ATPase, cytoplasmic transduction domain A"/>
    <property type="match status" value="1"/>
</dbReference>
<feature type="transmembrane region" description="Helical" evidence="16">
    <location>
        <begin position="324"/>
        <end position="347"/>
    </location>
</feature>
<dbReference type="Gene3D" id="3.40.50.1000">
    <property type="entry name" value="HAD superfamily/HAD-like"/>
    <property type="match status" value="1"/>
</dbReference>
<dbReference type="NCBIfam" id="TIGR01494">
    <property type="entry name" value="ATPase_P-type"/>
    <property type="match status" value="1"/>
</dbReference>
<evidence type="ECO:0000256" key="5">
    <source>
        <dbReference type="ARBA" id="ARBA00022723"/>
    </source>
</evidence>
<dbReference type="PANTHER" id="PTHR24092:SF78">
    <property type="entry name" value="PHOSPHOLIPID-TRANSPORTING ATPASE IK"/>
    <property type="match status" value="1"/>
</dbReference>
<dbReference type="PROSITE" id="PS00154">
    <property type="entry name" value="ATPASE_E1_E2"/>
    <property type="match status" value="1"/>
</dbReference>
<dbReference type="InterPro" id="IPR023299">
    <property type="entry name" value="ATPase_P-typ_cyto_dom_N"/>
</dbReference>
<dbReference type="Gene3D" id="3.40.1110.10">
    <property type="entry name" value="Calcium-transporting ATPase, cytoplasmic domain N"/>
    <property type="match status" value="1"/>
</dbReference>
<feature type="binding site" evidence="14">
    <location>
        <position position="714"/>
    </location>
    <ligand>
        <name>ATP</name>
        <dbReference type="ChEBI" id="CHEBI:30616"/>
    </ligand>
</feature>
<feature type="binding site" evidence="15">
    <location>
        <position position="439"/>
    </location>
    <ligand>
        <name>Mg(2+)</name>
        <dbReference type="ChEBI" id="CHEBI:18420"/>
    </ligand>
</feature>
<evidence type="ECO:0000256" key="2">
    <source>
        <dbReference type="ARBA" id="ARBA00004141"/>
    </source>
</evidence>
<dbReference type="SFLD" id="SFLDF00027">
    <property type="entry name" value="p-type_atpase"/>
    <property type="match status" value="1"/>
</dbReference>
<dbReference type="EMBL" id="JANPWB010000016">
    <property type="protein sequence ID" value="KAJ1085054.1"/>
    <property type="molecule type" value="Genomic_DNA"/>
</dbReference>
<feature type="active site" description="4-aspartylphosphate intermediate" evidence="13">
    <location>
        <position position="439"/>
    </location>
</feature>
<dbReference type="NCBIfam" id="TIGR01652">
    <property type="entry name" value="ATPase-Plipid"/>
    <property type="match status" value="1"/>
</dbReference>
<evidence type="ECO:0000256" key="8">
    <source>
        <dbReference type="ARBA" id="ARBA00022842"/>
    </source>
</evidence>
<evidence type="ECO:0000256" key="17">
    <source>
        <dbReference type="SAM" id="MobiDB-lite"/>
    </source>
</evidence>
<evidence type="ECO:0000256" key="12">
    <source>
        <dbReference type="ARBA" id="ARBA00034036"/>
    </source>
</evidence>
<dbReference type="InterPro" id="IPR018303">
    <property type="entry name" value="ATPase_P-typ_P_site"/>
</dbReference>
<dbReference type="GO" id="GO:0140326">
    <property type="term" value="F:ATPase-coupled intramembrane lipid transporter activity"/>
    <property type="evidence" value="ECO:0007669"/>
    <property type="project" value="UniProtKB-EC"/>
</dbReference>
<dbReference type="Pfam" id="PF16209">
    <property type="entry name" value="PhoLip_ATPase_N"/>
    <property type="match status" value="1"/>
</dbReference>
<keyword evidence="4 16" id="KW-0812">Transmembrane</keyword>
<dbReference type="EC" id="7.6.2.1" evidence="16"/>
<keyword evidence="7 14" id="KW-0067">ATP-binding</keyword>
<dbReference type="PRINTS" id="PR00119">
    <property type="entry name" value="CATATPASE"/>
</dbReference>
<feature type="binding site" evidence="14">
    <location>
        <position position="870"/>
    </location>
    <ligand>
        <name>ATP</name>
        <dbReference type="ChEBI" id="CHEBI:30616"/>
    </ligand>
</feature>
<feature type="domain" description="P-type ATPase N-terminal" evidence="18">
    <location>
        <begin position="54"/>
        <end position="126"/>
    </location>
</feature>
<dbReference type="GO" id="GO:0045332">
    <property type="term" value="P:phospholipid translocation"/>
    <property type="evidence" value="ECO:0007669"/>
    <property type="project" value="TreeGrafter"/>
</dbReference>
<dbReference type="SUPFAM" id="SSF56784">
    <property type="entry name" value="HAD-like"/>
    <property type="match status" value="1"/>
</dbReference>
<dbReference type="InterPro" id="IPR001757">
    <property type="entry name" value="P_typ_ATPase"/>
</dbReference>
<keyword evidence="6 14" id="KW-0547">Nucleotide-binding</keyword>
<protein>
    <recommendedName>
        <fullName evidence="16">Phospholipid-transporting ATPase</fullName>
        <ecNumber evidence="16">7.6.2.1</ecNumber>
    </recommendedName>
</protein>
<evidence type="ECO:0000259" key="18">
    <source>
        <dbReference type="Pfam" id="PF16209"/>
    </source>
</evidence>
<evidence type="ECO:0000256" key="3">
    <source>
        <dbReference type="ARBA" id="ARBA00008109"/>
    </source>
</evidence>
<evidence type="ECO:0000256" key="10">
    <source>
        <dbReference type="ARBA" id="ARBA00022989"/>
    </source>
</evidence>
<dbReference type="SUPFAM" id="SSF81660">
    <property type="entry name" value="Metal cation-transporting ATPase, ATP-binding domain N"/>
    <property type="match status" value="1"/>
</dbReference>
<feature type="region of interest" description="Disordered" evidence="17">
    <location>
        <begin position="1200"/>
        <end position="1220"/>
    </location>
</feature>
<evidence type="ECO:0000256" key="6">
    <source>
        <dbReference type="ARBA" id="ARBA00022741"/>
    </source>
</evidence>
<feature type="binding site" evidence="14">
    <location>
        <position position="846"/>
    </location>
    <ligand>
        <name>ATP</name>
        <dbReference type="ChEBI" id="CHEBI:30616"/>
    </ligand>
</feature>
<feature type="transmembrane region" description="Helical" evidence="16">
    <location>
        <begin position="367"/>
        <end position="393"/>
    </location>
</feature>
<feature type="binding site" evidence="14">
    <location>
        <position position="536"/>
    </location>
    <ligand>
        <name>ATP</name>
        <dbReference type="ChEBI" id="CHEBI:30616"/>
    </ligand>
</feature>
<keyword evidence="21" id="KW-1185">Reference proteome</keyword>
<evidence type="ECO:0000256" key="9">
    <source>
        <dbReference type="ARBA" id="ARBA00022967"/>
    </source>
</evidence>
<feature type="transmembrane region" description="Helical" evidence="16">
    <location>
        <begin position="1041"/>
        <end position="1059"/>
    </location>
</feature>
<dbReference type="SUPFAM" id="SSF81665">
    <property type="entry name" value="Calcium ATPase, transmembrane domain M"/>
    <property type="match status" value="1"/>
</dbReference>
<dbReference type="InterPro" id="IPR036412">
    <property type="entry name" value="HAD-like_sf"/>
</dbReference>
<dbReference type="SFLD" id="SFLDG00002">
    <property type="entry name" value="C1.7:_P-type_atpase_like"/>
    <property type="match status" value="1"/>
</dbReference>